<keyword evidence="1" id="KW-1133">Transmembrane helix</keyword>
<sequence>MVPTDSSEPTGDDASETRGSATGAIVRLRRVQHPGRIIAFVAVVIVMLAASFVAGAMLVAPEREAVDNATTRVEPTLFVEERVVAAELQLSAGVVAGASYDIVRGPEYLLGAERSVVSAMRVLPGDLIDYGTVVAEVSGRPVITVPAATPLYRDLQVGAEGADVRALQVMLADLDYRGVTVTGVLDEGTIDAMRRLYTASGYQLSPDTEGKTIRWREFARIPVDHGTLVRAAEVGTVLDGETPLMTVQTAPPTLVARATLLEADRLTVGQEVMVSAGGGAPVSSTVLAIGEFSTDAVSGAGGKQISVALPPSLVADAGQPLTVRSRAPEPTGLAVPLVAVQTDDEGTFVRGFRSAGERAAEAEEGLEESAAAAAEGRIAVEVTAQAGGWVAVAPNDRLRVGMRLGMPE</sequence>
<dbReference type="InterPro" id="IPR036365">
    <property type="entry name" value="PGBD-like_sf"/>
</dbReference>
<organism evidence="2 3">
    <name type="scientific">Microbacterium hominis</name>
    <dbReference type="NCBI Taxonomy" id="162426"/>
    <lineage>
        <taxon>Bacteria</taxon>
        <taxon>Bacillati</taxon>
        <taxon>Actinomycetota</taxon>
        <taxon>Actinomycetes</taxon>
        <taxon>Micrococcales</taxon>
        <taxon>Microbacteriaceae</taxon>
        <taxon>Microbacterium</taxon>
    </lineage>
</organism>
<dbReference type="EMBL" id="CP025299">
    <property type="protein sequence ID" value="AUG28250.1"/>
    <property type="molecule type" value="Genomic_DNA"/>
</dbReference>
<evidence type="ECO:0000313" key="3">
    <source>
        <dbReference type="Proteomes" id="UP000233276"/>
    </source>
</evidence>
<dbReference type="Proteomes" id="UP000233276">
    <property type="component" value="Chromosome"/>
</dbReference>
<evidence type="ECO:0000313" key="2">
    <source>
        <dbReference type="EMBL" id="AUG28250.1"/>
    </source>
</evidence>
<dbReference type="AlphaFoldDB" id="A0A2K9D3G9"/>
<dbReference type="KEGG" id="mhos:CXR34_01420"/>
<evidence type="ECO:0008006" key="4">
    <source>
        <dbReference type="Google" id="ProtNLM"/>
    </source>
</evidence>
<keyword evidence="1" id="KW-0812">Transmembrane</keyword>
<keyword evidence="1" id="KW-0472">Membrane</keyword>
<evidence type="ECO:0000256" key="1">
    <source>
        <dbReference type="SAM" id="Phobius"/>
    </source>
</evidence>
<gene>
    <name evidence="2" type="ORF">CXR34_01420</name>
</gene>
<proteinExistence type="predicted"/>
<dbReference type="Gene3D" id="1.10.101.10">
    <property type="entry name" value="PGBD-like superfamily/PGBD"/>
    <property type="match status" value="1"/>
</dbReference>
<accession>A0A2K9D3G9</accession>
<dbReference type="SUPFAM" id="SSF47090">
    <property type="entry name" value="PGBD-like"/>
    <property type="match status" value="1"/>
</dbReference>
<dbReference type="InterPro" id="IPR036366">
    <property type="entry name" value="PGBDSf"/>
</dbReference>
<name>A0A2K9D3G9_9MICO</name>
<protein>
    <recommendedName>
        <fullName evidence="4">Peptidoglycan-binding protein</fullName>
    </recommendedName>
</protein>
<reference evidence="2 3" key="1">
    <citation type="submission" date="2017-12" db="EMBL/GenBank/DDBJ databases">
        <title>Isolation and characterization of estrogens degradatiion strain Microbacterium hominis SJTG1.</title>
        <authorList>
            <person name="Xiong W."/>
            <person name="Yin C."/>
            <person name="Zheng D."/>
            <person name="Liang R."/>
        </authorList>
    </citation>
    <scope>NUCLEOTIDE SEQUENCE [LARGE SCALE GENOMIC DNA]</scope>
    <source>
        <strain evidence="2 3">SJTG1</strain>
    </source>
</reference>
<dbReference type="RefSeq" id="WP_101305306.1">
    <property type="nucleotide sequence ID" value="NZ_CP025299.1"/>
</dbReference>
<feature type="transmembrane region" description="Helical" evidence="1">
    <location>
        <begin position="37"/>
        <end position="60"/>
    </location>
</feature>